<dbReference type="EMBL" id="LIAE01010308">
    <property type="protein sequence ID" value="PAV63410.1"/>
    <property type="molecule type" value="Genomic_DNA"/>
</dbReference>
<protein>
    <recommendedName>
        <fullName evidence="7">G-protein coupled receptors family 1 profile domain-containing protein</fullName>
    </recommendedName>
</protein>
<dbReference type="PANTHER" id="PTHR46641:SF20">
    <property type="entry name" value="G-PROTEIN COUPLED RECEPTORS FAMILY 1 PROFILE DOMAIN-CONTAINING PROTEIN"/>
    <property type="match status" value="1"/>
</dbReference>
<dbReference type="InterPro" id="IPR052954">
    <property type="entry name" value="GPCR-Ligand_Int"/>
</dbReference>
<dbReference type="InterPro" id="IPR017452">
    <property type="entry name" value="GPCR_Rhodpsn_7TM"/>
</dbReference>
<evidence type="ECO:0000259" key="7">
    <source>
        <dbReference type="PROSITE" id="PS50262"/>
    </source>
</evidence>
<evidence type="ECO:0000256" key="1">
    <source>
        <dbReference type="ARBA" id="ARBA00004370"/>
    </source>
</evidence>
<feature type="compositionally biased region" description="Low complexity" evidence="5">
    <location>
        <begin position="236"/>
        <end position="247"/>
    </location>
</feature>
<dbReference type="OrthoDB" id="10011262at2759"/>
<name>A0A2A2JP17_9BILA</name>
<evidence type="ECO:0000313" key="9">
    <source>
        <dbReference type="Proteomes" id="UP000218231"/>
    </source>
</evidence>
<feature type="transmembrane region" description="Helical" evidence="6">
    <location>
        <begin position="111"/>
        <end position="131"/>
    </location>
</feature>
<feature type="compositionally biased region" description="Low complexity" evidence="5">
    <location>
        <begin position="214"/>
        <end position="228"/>
    </location>
</feature>
<accession>A0A2A2JP17</accession>
<dbReference type="GO" id="GO:0008528">
    <property type="term" value="F:G protein-coupled peptide receptor activity"/>
    <property type="evidence" value="ECO:0007669"/>
    <property type="project" value="InterPro"/>
</dbReference>
<evidence type="ECO:0000256" key="4">
    <source>
        <dbReference type="ARBA" id="ARBA00023136"/>
    </source>
</evidence>
<proteinExistence type="predicted"/>
<dbReference type="Pfam" id="PF10324">
    <property type="entry name" value="7TM_GPCR_Srw"/>
    <property type="match status" value="1"/>
</dbReference>
<dbReference type="CDD" id="cd14978">
    <property type="entry name" value="7tmA_FMRFamide_R-like"/>
    <property type="match status" value="1"/>
</dbReference>
<dbReference type="SUPFAM" id="SSF81321">
    <property type="entry name" value="Family A G protein-coupled receptor-like"/>
    <property type="match status" value="1"/>
</dbReference>
<sequence length="397" mass="45940">MKIWCTPTRAFRILVGITIFSTIYRFPTFFELTHNHCGAAVDSQLQLNQTYRFYYMCISFAIFNVLLPWTIMLILNIYVVREVRRAYHIRQIMQQVIQTNKANEEKEKRHCTIMAAVMVCSFLFFNILSAINTVDEQFGVVIPREFDPLGNLLTCVNSAFNVIIYAFFSSRFRQTFMTILCGENKTKNIQVGIFMSGNSNNRGVSKAREKVHNRINSNSNSNRSNSNKNKNKNNHRNQSNHGNNRNTDSSRNRSKDKKKEQPGSNVGHSVISTHKTSDKGNHMAYALDEARRHRHRMDEMKRRQKSTPRPIHHHSNTHIHSYPNSLPYNNHPNQNTVIVVQQKPKSDIKKKIAMKVGKKVAKFLGKKLFGSNKQKKVPTERIYPVRPVSVGIPEYEN</sequence>
<feature type="transmembrane region" description="Helical" evidence="6">
    <location>
        <begin position="53"/>
        <end position="80"/>
    </location>
</feature>
<keyword evidence="3 6" id="KW-1133">Transmembrane helix</keyword>
<evidence type="ECO:0000256" key="2">
    <source>
        <dbReference type="ARBA" id="ARBA00022692"/>
    </source>
</evidence>
<comment type="caution">
    <text evidence="8">The sequence shown here is derived from an EMBL/GenBank/DDBJ whole genome shotgun (WGS) entry which is preliminary data.</text>
</comment>
<keyword evidence="9" id="KW-1185">Reference proteome</keyword>
<evidence type="ECO:0000256" key="3">
    <source>
        <dbReference type="ARBA" id="ARBA00022989"/>
    </source>
</evidence>
<feature type="compositionally biased region" description="Basic and acidic residues" evidence="5">
    <location>
        <begin position="248"/>
        <end position="261"/>
    </location>
</feature>
<feature type="compositionally biased region" description="Polar residues" evidence="5">
    <location>
        <begin position="262"/>
        <end position="274"/>
    </location>
</feature>
<reference evidence="8 9" key="1">
    <citation type="journal article" date="2017" name="Curr. Biol.">
        <title>Genome architecture and evolution of a unichromosomal asexual nematode.</title>
        <authorList>
            <person name="Fradin H."/>
            <person name="Zegar C."/>
            <person name="Gutwein M."/>
            <person name="Lucas J."/>
            <person name="Kovtun M."/>
            <person name="Corcoran D."/>
            <person name="Baugh L.R."/>
            <person name="Kiontke K."/>
            <person name="Gunsalus K."/>
            <person name="Fitch D.H."/>
            <person name="Piano F."/>
        </authorList>
    </citation>
    <scope>NUCLEOTIDE SEQUENCE [LARGE SCALE GENOMIC DNA]</scope>
    <source>
        <strain evidence="8">PF1309</strain>
    </source>
</reference>
<keyword evidence="4 6" id="KW-0472">Membrane</keyword>
<evidence type="ECO:0000256" key="6">
    <source>
        <dbReference type="SAM" id="Phobius"/>
    </source>
</evidence>
<feature type="domain" description="G-protein coupled receptors family 1 profile" evidence="7">
    <location>
        <begin position="1"/>
        <end position="165"/>
    </location>
</feature>
<dbReference type="PROSITE" id="PS50262">
    <property type="entry name" value="G_PROTEIN_RECEP_F1_2"/>
    <property type="match status" value="1"/>
</dbReference>
<evidence type="ECO:0000256" key="5">
    <source>
        <dbReference type="SAM" id="MobiDB-lite"/>
    </source>
</evidence>
<organism evidence="8 9">
    <name type="scientific">Diploscapter pachys</name>
    <dbReference type="NCBI Taxonomy" id="2018661"/>
    <lineage>
        <taxon>Eukaryota</taxon>
        <taxon>Metazoa</taxon>
        <taxon>Ecdysozoa</taxon>
        <taxon>Nematoda</taxon>
        <taxon>Chromadorea</taxon>
        <taxon>Rhabditida</taxon>
        <taxon>Rhabditina</taxon>
        <taxon>Rhabditomorpha</taxon>
        <taxon>Rhabditoidea</taxon>
        <taxon>Rhabditidae</taxon>
        <taxon>Diploscapter</taxon>
    </lineage>
</organism>
<feature type="transmembrane region" description="Helical" evidence="6">
    <location>
        <begin position="9"/>
        <end position="26"/>
    </location>
</feature>
<comment type="subcellular location">
    <subcellularLocation>
        <location evidence="1">Membrane</location>
    </subcellularLocation>
</comment>
<dbReference type="Gene3D" id="1.20.1070.10">
    <property type="entry name" value="Rhodopsin 7-helix transmembrane proteins"/>
    <property type="match status" value="1"/>
</dbReference>
<feature type="region of interest" description="Disordered" evidence="5">
    <location>
        <begin position="196"/>
        <end position="282"/>
    </location>
</feature>
<dbReference type="PANTHER" id="PTHR46641">
    <property type="entry name" value="FMRFAMIDE RECEPTOR-RELATED"/>
    <property type="match status" value="1"/>
</dbReference>
<evidence type="ECO:0000313" key="8">
    <source>
        <dbReference type="EMBL" id="PAV63410.1"/>
    </source>
</evidence>
<gene>
    <name evidence="8" type="ORF">WR25_14163</name>
</gene>
<dbReference type="Proteomes" id="UP000218231">
    <property type="component" value="Unassembled WGS sequence"/>
</dbReference>
<feature type="transmembrane region" description="Helical" evidence="6">
    <location>
        <begin position="151"/>
        <end position="168"/>
    </location>
</feature>
<dbReference type="GO" id="GO:0016020">
    <property type="term" value="C:membrane"/>
    <property type="evidence" value="ECO:0007669"/>
    <property type="project" value="UniProtKB-SubCell"/>
</dbReference>
<dbReference type="AlphaFoldDB" id="A0A2A2JP17"/>
<dbReference type="InterPro" id="IPR019427">
    <property type="entry name" value="7TM_GPCR_serpentine_rcpt_Srw"/>
</dbReference>
<keyword evidence="2 6" id="KW-0812">Transmembrane</keyword>
<dbReference type="STRING" id="2018661.A0A2A2JP17"/>